<dbReference type="SUPFAM" id="SSF53187">
    <property type="entry name" value="Zn-dependent exopeptidases"/>
    <property type="match status" value="1"/>
</dbReference>
<proteinExistence type="predicted"/>
<keyword evidence="1" id="KW-0645">Protease</keyword>
<dbReference type="InterPro" id="IPR051458">
    <property type="entry name" value="Cyt/Met_Dipeptidase"/>
</dbReference>
<dbReference type="PANTHER" id="PTHR43270">
    <property type="entry name" value="BETA-ALA-HIS DIPEPTIDASE"/>
    <property type="match status" value="1"/>
</dbReference>
<dbReference type="Pfam" id="PF07687">
    <property type="entry name" value="M20_dimer"/>
    <property type="match status" value="1"/>
</dbReference>
<evidence type="ECO:0000259" key="4">
    <source>
        <dbReference type="Pfam" id="PF07687"/>
    </source>
</evidence>
<dbReference type="Gene3D" id="3.30.70.360">
    <property type="match status" value="1"/>
</dbReference>
<evidence type="ECO:0000256" key="1">
    <source>
        <dbReference type="ARBA" id="ARBA00022670"/>
    </source>
</evidence>
<evidence type="ECO:0000313" key="5">
    <source>
        <dbReference type="EMBL" id="MCP8938468.1"/>
    </source>
</evidence>
<comment type="caution">
    <text evidence="5">The sequence shown here is derived from an EMBL/GenBank/DDBJ whole genome shotgun (WGS) entry which is preliminary data.</text>
</comment>
<name>A0ABT1LC09_9HYPH</name>
<protein>
    <submittedName>
        <fullName evidence="5">M20 family metallopeptidase</fullName>
    </submittedName>
</protein>
<keyword evidence="6" id="KW-1185">Reference proteome</keyword>
<dbReference type="Pfam" id="PF01546">
    <property type="entry name" value="Peptidase_M20"/>
    <property type="match status" value="1"/>
</dbReference>
<reference evidence="5 6" key="1">
    <citation type="submission" date="2022-07" db="EMBL/GenBank/DDBJ databases">
        <authorList>
            <person name="Li W.-J."/>
            <person name="Deng Q.-Q."/>
        </authorList>
    </citation>
    <scope>NUCLEOTIDE SEQUENCE [LARGE SCALE GENOMIC DNA]</scope>
    <source>
        <strain evidence="5 6">SYSU M60028</strain>
    </source>
</reference>
<accession>A0ABT1LC09</accession>
<keyword evidence="3" id="KW-0378">Hydrolase</keyword>
<organism evidence="5 6">
    <name type="scientific">Alsobacter ponti</name>
    <dbReference type="NCBI Taxonomy" id="2962936"/>
    <lineage>
        <taxon>Bacteria</taxon>
        <taxon>Pseudomonadati</taxon>
        <taxon>Pseudomonadota</taxon>
        <taxon>Alphaproteobacteria</taxon>
        <taxon>Hyphomicrobiales</taxon>
        <taxon>Alsobacteraceae</taxon>
        <taxon>Alsobacter</taxon>
    </lineage>
</organism>
<evidence type="ECO:0000256" key="2">
    <source>
        <dbReference type="ARBA" id="ARBA00022723"/>
    </source>
</evidence>
<keyword evidence="2" id="KW-0479">Metal-binding</keyword>
<evidence type="ECO:0000256" key="3">
    <source>
        <dbReference type="ARBA" id="ARBA00022801"/>
    </source>
</evidence>
<feature type="domain" description="Peptidase M20 dimerisation" evidence="4">
    <location>
        <begin position="201"/>
        <end position="351"/>
    </location>
</feature>
<dbReference type="InterPro" id="IPR002933">
    <property type="entry name" value="Peptidase_M20"/>
</dbReference>
<dbReference type="NCBIfam" id="NF005478">
    <property type="entry name" value="PRK07079.1"/>
    <property type="match status" value="1"/>
</dbReference>
<dbReference type="PANTHER" id="PTHR43270:SF12">
    <property type="entry name" value="SUCCINYL-DIAMINOPIMELATE DESUCCINYLASE"/>
    <property type="match status" value="1"/>
</dbReference>
<dbReference type="InterPro" id="IPR011650">
    <property type="entry name" value="Peptidase_M20_dimer"/>
</dbReference>
<dbReference type="RefSeq" id="WP_254740429.1">
    <property type="nucleotide sequence ID" value="NZ_JANCLU010000006.1"/>
</dbReference>
<dbReference type="Proteomes" id="UP001205890">
    <property type="component" value="Unassembled WGS sequence"/>
</dbReference>
<sequence>MTREAAIRNAAAFLDSGGFAAWLARLVAIPSASREPTMRAALSDYLTAEMIPAFEAMGFTTRVLSNDIAPGPFLLAERIEDPGATTVLQYGHGDVVTGLDAQWSPGMSPWTLAERDGRWYGRGTADNKGQHAVNIAALRSVIETRGKLGFNCKFLLEMGEESGSLGLEEMCRDHKAALAADVFIASDGPRLALDRPTLFLGARGGLSFHLTRETREGFHHSGNWGGLLSNPGVELAHAIASLIGRHGEIRVPELMPAAIPANVRRALEDCAPEPTPEDPAIEPWWGEPGLSAAEKVFGWSSLEVMEMECGNLARPLYAIPPRATARMQLRFPVGVDPQAVVPAVRRHLDLHGFETIEVTPSTDAIFLASRLDPDHPWVARVKDSLARTLGRAPAVLPNLGGSLPNNIFCDLLGLPTIWIPHSYPGCRQHAADEHLPIAVAREGLEMMAGLYWDIGEPSPAPPA</sequence>
<dbReference type="Gene3D" id="3.40.630.10">
    <property type="entry name" value="Zn peptidases"/>
    <property type="match status" value="1"/>
</dbReference>
<evidence type="ECO:0000313" key="6">
    <source>
        <dbReference type="Proteomes" id="UP001205890"/>
    </source>
</evidence>
<gene>
    <name evidence="5" type="ORF">NK718_08060</name>
</gene>
<dbReference type="EMBL" id="JANCLU010000006">
    <property type="protein sequence ID" value="MCP8938468.1"/>
    <property type="molecule type" value="Genomic_DNA"/>
</dbReference>